<dbReference type="GO" id="GO:0061630">
    <property type="term" value="F:ubiquitin protein ligase activity"/>
    <property type="evidence" value="ECO:0007669"/>
    <property type="project" value="UniProtKB-UniRule"/>
</dbReference>
<dbReference type="InterPro" id="IPR037197">
    <property type="entry name" value="WWE_dom_sf"/>
</dbReference>
<comment type="function">
    <text evidence="2">E3 ubiquitin-protein ligase which accepts ubiquitin from an E2 ubiquitin-conjugating enzyme in the form of a thioester and then directly transfers the ubiquitin to targeted substrates.</text>
</comment>
<evidence type="ECO:0000313" key="4">
    <source>
        <dbReference type="EMBL" id="CAD7234347.1"/>
    </source>
</evidence>
<sequence>MKQINEDTQTARPIQRRVCGSKFPDTDVVLTNNRKSEPEAADGRSQLLHDNSKMAAKFIESLFHVIYQVYSSSAGPQVRHRSFRVLLRMTHFADASLLESVLRSQEISAQLAGMLSSADYKSVVGAMQMAFILMEKLPGIFAAAHAAGEDDLSLTHLGRSYTVDLAIMKQINEDTQTARPIQRRVCGSKFPDTDVVLTNNRKSEPEAADGRSQLLHDNSKMAAKFIESLFHVIYQVYSSSAGPQVRHRSFRVLLRMTHFADASLLESVLRSQEISAQLAGMLSSADYKSVVGAMQMAFILMEKLPGIFAVFFKREGVMHQISELAGSQKLPLMRNFRGQKVASAPDLT</sequence>
<dbReference type="UniPathway" id="UPA00143"/>
<dbReference type="Gene3D" id="3.30.720.50">
    <property type="match status" value="1"/>
</dbReference>
<evidence type="ECO:0000256" key="2">
    <source>
        <dbReference type="RuleBase" id="RU369009"/>
    </source>
</evidence>
<dbReference type="OrthoDB" id="271273at2759"/>
<dbReference type="InterPro" id="IPR004170">
    <property type="entry name" value="WWE_dom"/>
</dbReference>
<dbReference type="PANTHER" id="PTHR45670">
    <property type="entry name" value="E3 UBIQUITIN-PROTEIN LIGASE TRIP12"/>
    <property type="match status" value="1"/>
</dbReference>
<feature type="domain" description="WWE" evidence="3">
    <location>
        <begin position="144"/>
        <end position="183"/>
    </location>
</feature>
<proteinExistence type="inferred from homology"/>
<dbReference type="SUPFAM" id="SSF117839">
    <property type="entry name" value="WWE domain"/>
    <property type="match status" value="1"/>
</dbReference>
<evidence type="ECO:0000256" key="1">
    <source>
        <dbReference type="ARBA" id="ARBA00022679"/>
    </source>
</evidence>
<comment type="pathway">
    <text evidence="2">Protein modification; protein ubiquitination.</text>
</comment>
<keyword evidence="1 2" id="KW-0808">Transferase</keyword>
<dbReference type="EMBL" id="OB668425">
    <property type="protein sequence ID" value="CAD7234347.1"/>
    <property type="molecule type" value="Genomic_DNA"/>
</dbReference>
<dbReference type="InterPro" id="IPR016024">
    <property type="entry name" value="ARM-type_fold"/>
</dbReference>
<protein>
    <recommendedName>
        <fullName evidence="2">E3 ubiquitin-protein ligase</fullName>
        <ecNumber evidence="2">2.3.2.26</ecNumber>
    </recommendedName>
</protein>
<reference evidence="4" key="1">
    <citation type="submission" date="2020-11" db="EMBL/GenBank/DDBJ databases">
        <authorList>
            <person name="Tran Van P."/>
        </authorList>
    </citation>
    <scope>NUCLEOTIDE SEQUENCE</scope>
</reference>
<accession>A0A7R8WM78</accession>
<dbReference type="GO" id="GO:0006974">
    <property type="term" value="P:DNA damage response"/>
    <property type="evidence" value="ECO:0007669"/>
    <property type="project" value="TreeGrafter"/>
</dbReference>
<dbReference type="SUPFAM" id="SSF48371">
    <property type="entry name" value="ARM repeat"/>
    <property type="match status" value="1"/>
</dbReference>
<dbReference type="GO" id="GO:0043161">
    <property type="term" value="P:proteasome-mediated ubiquitin-dependent protein catabolic process"/>
    <property type="evidence" value="ECO:0007669"/>
    <property type="project" value="TreeGrafter"/>
</dbReference>
<dbReference type="AlphaFoldDB" id="A0A7R8WM78"/>
<keyword evidence="2" id="KW-0833">Ubl conjugation pathway</keyword>
<comment type="catalytic activity">
    <reaction evidence="2">
        <text>S-ubiquitinyl-[E2 ubiquitin-conjugating enzyme]-L-cysteine + [acceptor protein]-L-lysine = [E2 ubiquitin-conjugating enzyme]-L-cysteine + N(6)-ubiquitinyl-[acceptor protein]-L-lysine.</text>
        <dbReference type="EC" id="2.3.2.26"/>
    </reaction>
</comment>
<dbReference type="GO" id="GO:0000209">
    <property type="term" value="P:protein polyubiquitination"/>
    <property type="evidence" value="ECO:0007669"/>
    <property type="project" value="TreeGrafter"/>
</dbReference>
<dbReference type="Pfam" id="PF02825">
    <property type="entry name" value="WWE"/>
    <property type="match status" value="1"/>
</dbReference>
<dbReference type="GO" id="GO:0016607">
    <property type="term" value="C:nuclear speck"/>
    <property type="evidence" value="ECO:0007669"/>
    <property type="project" value="TreeGrafter"/>
</dbReference>
<gene>
    <name evidence="4" type="ORF">CTOB1V02_LOCUS12163</name>
</gene>
<comment type="similarity">
    <text evidence="2">Belongs to the UPL family. K-HECT subfamily.</text>
</comment>
<dbReference type="PANTHER" id="PTHR45670:SF13">
    <property type="entry name" value="E3 UBIQUITIN-PROTEIN LIGASE TRIP12"/>
    <property type="match status" value="1"/>
</dbReference>
<dbReference type="InterPro" id="IPR045322">
    <property type="entry name" value="HECTD1/TRIP12-like"/>
</dbReference>
<evidence type="ECO:0000259" key="3">
    <source>
        <dbReference type="Pfam" id="PF02825"/>
    </source>
</evidence>
<organism evidence="4">
    <name type="scientific">Cyprideis torosa</name>
    <dbReference type="NCBI Taxonomy" id="163714"/>
    <lineage>
        <taxon>Eukaryota</taxon>
        <taxon>Metazoa</taxon>
        <taxon>Ecdysozoa</taxon>
        <taxon>Arthropoda</taxon>
        <taxon>Crustacea</taxon>
        <taxon>Oligostraca</taxon>
        <taxon>Ostracoda</taxon>
        <taxon>Podocopa</taxon>
        <taxon>Podocopida</taxon>
        <taxon>Cytherocopina</taxon>
        <taxon>Cytheroidea</taxon>
        <taxon>Cytherideidae</taxon>
        <taxon>Cyprideis</taxon>
    </lineage>
</organism>
<dbReference type="EC" id="2.3.2.26" evidence="2"/>
<name>A0A7R8WM78_9CRUS</name>
<feature type="non-terminal residue" evidence="4">
    <location>
        <position position="1"/>
    </location>
</feature>